<gene>
    <name evidence="2" type="ORF">ALEPTO_LOCUS13993</name>
</gene>
<dbReference type="OrthoDB" id="10556606at2759"/>
<name>A0A9N9J9C5_9GLOM</name>
<evidence type="ECO:0000313" key="2">
    <source>
        <dbReference type="EMBL" id="CAG8768104.1"/>
    </source>
</evidence>
<evidence type="ECO:0000313" key="3">
    <source>
        <dbReference type="Proteomes" id="UP000789508"/>
    </source>
</evidence>
<organism evidence="2 3">
    <name type="scientific">Ambispora leptoticha</name>
    <dbReference type="NCBI Taxonomy" id="144679"/>
    <lineage>
        <taxon>Eukaryota</taxon>
        <taxon>Fungi</taxon>
        <taxon>Fungi incertae sedis</taxon>
        <taxon>Mucoromycota</taxon>
        <taxon>Glomeromycotina</taxon>
        <taxon>Glomeromycetes</taxon>
        <taxon>Archaeosporales</taxon>
        <taxon>Ambisporaceae</taxon>
        <taxon>Ambispora</taxon>
    </lineage>
</organism>
<feature type="compositionally biased region" description="Polar residues" evidence="1">
    <location>
        <begin position="91"/>
        <end position="101"/>
    </location>
</feature>
<comment type="caution">
    <text evidence="2">The sequence shown here is derived from an EMBL/GenBank/DDBJ whole genome shotgun (WGS) entry which is preliminary data.</text>
</comment>
<evidence type="ECO:0000256" key="1">
    <source>
        <dbReference type="SAM" id="MobiDB-lite"/>
    </source>
</evidence>
<dbReference type="EMBL" id="CAJVPS010050597">
    <property type="protein sequence ID" value="CAG8768104.1"/>
    <property type="molecule type" value="Genomic_DNA"/>
</dbReference>
<feature type="non-terminal residue" evidence="2">
    <location>
        <position position="127"/>
    </location>
</feature>
<feature type="region of interest" description="Disordered" evidence="1">
    <location>
        <begin position="79"/>
        <end position="106"/>
    </location>
</feature>
<feature type="non-terminal residue" evidence="2">
    <location>
        <position position="1"/>
    </location>
</feature>
<sequence>TRENNEQAGRMRFVETGTGANNRKIYPDFFSEQQYERIKNALGDNVSCKVPGCYNNYADTLKYNEAEEVRVINDRCGYHRRMENGDLPPSHQETGDQNTDNNPERERIKRIVRNALQNNNELKKMLQ</sequence>
<keyword evidence="3" id="KW-1185">Reference proteome</keyword>
<dbReference type="Proteomes" id="UP000789508">
    <property type="component" value="Unassembled WGS sequence"/>
</dbReference>
<accession>A0A9N9J9C5</accession>
<proteinExistence type="predicted"/>
<reference evidence="2" key="1">
    <citation type="submission" date="2021-06" db="EMBL/GenBank/DDBJ databases">
        <authorList>
            <person name="Kallberg Y."/>
            <person name="Tangrot J."/>
            <person name="Rosling A."/>
        </authorList>
    </citation>
    <scope>NUCLEOTIDE SEQUENCE</scope>
    <source>
        <strain evidence="2">FL130A</strain>
    </source>
</reference>
<dbReference type="AlphaFoldDB" id="A0A9N9J9C5"/>
<protein>
    <submittedName>
        <fullName evidence="2">4906_t:CDS:1</fullName>
    </submittedName>
</protein>